<evidence type="ECO:0000313" key="5">
    <source>
        <dbReference type="Proteomes" id="UP000807306"/>
    </source>
</evidence>
<dbReference type="Pfam" id="PF12051">
    <property type="entry name" value="DUF3533"/>
    <property type="match status" value="1"/>
</dbReference>
<evidence type="ECO:0000313" key="4">
    <source>
        <dbReference type="EMBL" id="KAF9523175.1"/>
    </source>
</evidence>
<reference evidence="4" key="1">
    <citation type="submission" date="2020-11" db="EMBL/GenBank/DDBJ databases">
        <authorList>
            <consortium name="DOE Joint Genome Institute"/>
            <person name="Ahrendt S."/>
            <person name="Riley R."/>
            <person name="Andreopoulos W."/>
            <person name="Labutti K."/>
            <person name="Pangilinan J."/>
            <person name="Ruiz-Duenas F.J."/>
            <person name="Barrasa J.M."/>
            <person name="Sanchez-Garcia M."/>
            <person name="Camarero S."/>
            <person name="Miyauchi S."/>
            <person name="Serrano A."/>
            <person name="Linde D."/>
            <person name="Babiker R."/>
            <person name="Drula E."/>
            <person name="Ayuso-Fernandez I."/>
            <person name="Pacheco R."/>
            <person name="Padilla G."/>
            <person name="Ferreira P."/>
            <person name="Barriuso J."/>
            <person name="Kellner H."/>
            <person name="Castanera R."/>
            <person name="Alfaro M."/>
            <person name="Ramirez L."/>
            <person name="Pisabarro A.G."/>
            <person name="Kuo A."/>
            <person name="Tritt A."/>
            <person name="Lipzen A."/>
            <person name="He G."/>
            <person name="Yan M."/>
            <person name="Ng V."/>
            <person name="Cullen D."/>
            <person name="Martin F."/>
            <person name="Rosso M.-N."/>
            <person name="Henrissat B."/>
            <person name="Hibbett D."/>
            <person name="Martinez A.T."/>
            <person name="Grigoriev I.V."/>
        </authorList>
    </citation>
    <scope>NUCLEOTIDE SEQUENCE</scope>
    <source>
        <strain evidence="4">CBS 506.95</strain>
    </source>
</reference>
<feature type="transmembrane region" description="Helical" evidence="2">
    <location>
        <begin position="275"/>
        <end position="298"/>
    </location>
</feature>
<feature type="compositionally biased region" description="Polar residues" evidence="1">
    <location>
        <begin position="424"/>
        <end position="440"/>
    </location>
</feature>
<dbReference type="AlphaFoldDB" id="A0A9P6JJR0"/>
<keyword evidence="5" id="KW-1185">Reference proteome</keyword>
<feature type="region of interest" description="Disordered" evidence="1">
    <location>
        <begin position="424"/>
        <end position="455"/>
    </location>
</feature>
<dbReference type="PANTHER" id="PTHR34814">
    <property type="entry name" value="NITROSOGUANIDINE RESISTANCE PROTEIN SNG1"/>
    <property type="match status" value="1"/>
</dbReference>
<dbReference type="GO" id="GO:0016020">
    <property type="term" value="C:membrane"/>
    <property type="evidence" value="ECO:0007669"/>
    <property type="project" value="TreeGrafter"/>
</dbReference>
<evidence type="ECO:0000256" key="2">
    <source>
        <dbReference type="SAM" id="Phobius"/>
    </source>
</evidence>
<dbReference type="InterPro" id="IPR022703">
    <property type="entry name" value="DUF3533"/>
</dbReference>
<feature type="domain" description="DUF3533" evidence="3">
    <location>
        <begin position="43"/>
        <end position="406"/>
    </location>
</feature>
<feature type="transmembrane region" description="Helical" evidence="2">
    <location>
        <begin position="393"/>
        <end position="415"/>
    </location>
</feature>
<feature type="transmembrane region" description="Helical" evidence="2">
    <location>
        <begin position="304"/>
        <end position="326"/>
    </location>
</feature>
<evidence type="ECO:0000256" key="1">
    <source>
        <dbReference type="SAM" id="MobiDB-lite"/>
    </source>
</evidence>
<organism evidence="4 5">
    <name type="scientific">Crepidotus variabilis</name>
    <dbReference type="NCBI Taxonomy" id="179855"/>
    <lineage>
        <taxon>Eukaryota</taxon>
        <taxon>Fungi</taxon>
        <taxon>Dikarya</taxon>
        <taxon>Basidiomycota</taxon>
        <taxon>Agaricomycotina</taxon>
        <taxon>Agaricomycetes</taxon>
        <taxon>Agaricomycetidae</taxon>
        <taxon>Agaricales</taxon>
        <taxon>Agaricineae</taxon>
        <taxon>Crepidotaceae</taxon>
        <taxon>Crepidotus</taxon>
    </lineage>
</organism>
<feature type="compositionally biased region" description="Basic and acidic residues" evidence="1">
    <location>
        <begin position="445"/>
        <end position="455"/>
    </location>
</feature>
<keyword evidence="2" id="KW-0472">Membrane</keyword>
<sequence>MAERRLPEDPSSSRTTLESKPSYDTQLKQAYQTYAKVLGLGCLAVIIMIFAIFSIYWGSLEVIPARNIQGWLIDFDGGSIGQIVTQGLTSSPNPASKITWNILPPSQFSSLDAVRHEVYDEKTFVALTINPGASSRLQASLSSPNATYNGSEAISIFASEARSENAFRSLIRPSIQASLDPLLTMAAARMAKEAASNPNLMNLLTTSPQTLTLPVWYQLININPFDQTLATAVTFVGLIYQVILAFFVVNMALGARQASGLERLLPMRKLVMLRLGSSFLAYLIISLFYCLLSLAFQLKLHKTFGSAGFLVFWMLNFVGILALGLALESMMTLLTIKFVAFFMLIWIIGNVSVVAFPLELMPVVYRYGYAAPFYNLTKAMRTILFDTKNEVGYHFGILFVWVAISCITLPIFMILTRKRDGSQAKTQEQNQVRNQDSNPEPQWLENEKLKEPQSV</sequence>
<feature type="compositionally biased region" description="Polar residues" evidence="1">
    <location>
        <begin position="10"/>
        <end position="20"/>
    </location>
</feature>
<keyword evidence="2" id="KW-0812">Transmembrane</keyword>
<feature type="transmembrane region" description="Helical" evidence="2">
    <location>
        <begin position="37"/>
        <end position="57"/>
    </location>
</feature>
<proteinExistence type="predicted"/>
<feature type="region of interest" description="Disordered" evidence="1">
    <location>
        <begin position="1"/>
        <end position="20"/>
    </location>
</feature>
<comment type="caution">
    <text evidence="4">The sequence shown here is derived from an EMBL/GenBank/DDBJ whole genome shotgun (WGS) entry which is preliminary data.</text>
</comment>
<dbReference type="InterPro" id="IPR053001">
    <property type="entry name" value="MNNG_permease-like"/>
</dbReference>
<feature type="transmembrane region" description="Helical" evidence="2">
    <location>
        <begin position="338"/>
        <end position="358"/>
    </location>
</feature>
<gene>
    <name evidence="4" type="ORF">CPB83DRAFT_775875</name>
</gene>
<dbReference type="Proteomes" id="UP000807306">
    <property type="component" value="Unassembled WGS sequence"/>
</dbReference>
<accession>A0A9P6JJR0</accession>
<dbReference type="PANTHER" id="PTHR34814:SF1">
    <property type="entry name" value="NITROSOGUANIDINE RESISTANCE PROTEIN SNG1"/>
    <property type="match status" value="1"/>
</dbReference>
<dbReference type="OrthoDB" id="2140105at2759"/>
<dbReference type="EMBL" id="MU157923">
    <property type="protein sequence ID" value="KAF9523175.1"/>
    <property type="molecule type" value="Genomic_DNA"/>
</dbReference>
<name>A0A9P6JJR0_9AGAR</name>
<keyword evidence="2" id="KW-1133">Transmembrane helix</keyword>
<protein>
    <recommendedName>
        <fullName evidence="3">DUF3533 domain-containing protein</fullName>
    </recommendedName>
</protein>
<feature type="transmembrane region" description="Helical" evidence="2">
    <location>
        <begin position="229"/>
        <end position="254"/>
    </location>
</feature>
<evidence type="ECO:0000259" key="3">
    <source>
        <dbReference type="Pfam" id="PF12051"/>
    </source>
</evidence>